<name>A0ACC3S8E0_9PEZI</name>
<dbReference type="EMBL" id="JAMKPW020000038">
    <property type="protein sequence ID" value="KAK8200950.1"/>
    <property type="molecule type" value="Genomic_DNA"/>
</dbReference>
<evidence type="ECO:0000313" key="2">
    <source>
        <dbReference type="Proteomes" id="UP001320706"/>
    </source>
</evidence>
<dbReference type="Proteomes" id="UP001320706">
    <property type="component" value="Unassembled WGS sequence"/>
</dbReference>
<protein>
    <submittedName>
        <fullName evidence="1">Uncharacterized protein</fullName>
    </submittedName>
</protein>
<evidence type="ECO:0000313" key="1">
    <source>
        <dbReference type="EMBL" id="KAK8200950.1"/>
    </source>
</evidence>
<proteinExistence type="predicted"/>
<reference evidence="1" key="1">
    <citation type="submission" date="2024-02" db="EMBL/GenBank/DDBJ databases">
        <title>Metagenome Assembled Genome of Zalaria obscura JY119.</title>
        <authorList>
            <person name="Vighnesh L."/>
            <person name="Jagadeeshwari U."/>
            <person name="Venkata Ramana C."/>
            <person name="Sasikala C."/>
        </authorList>
    </citation>
    <scope>NUCLEOTIDE SEQUENCE</scope>
    <source>
        <strain evidence="1">JY119</strain>
    </source>
</reference>
<accession>A0ACC3S8E0</accession>
<organism evidence="1 2">
    <name type="scientific">Zalaria obscura</name>
    <dbReference type="NCBI Taxonomy" id="2024903"/>
    <lineage>
        <taxon>Eukaryota</taxon>
        <taxon>Fungi</taxon>
        <taxon>Dikarya</taxon>
        <taxon>Ascomycota</taxon>
        <taxon>Pezizomycotina</taxon>
        <taxon>Dothideomycetes</taxon>
        <taxon>Dothideomycetidae</taxon>
        <taxon>Dothideales</taxon>
        <taxon>Zalariaceae</taxon>
        <taxon>Zalaria</taxon>
    </lineage>
</organism>
<comment type="caution">
    <text evidence="1">The sequence shown here is derived from an EMBL/GenBank/DDBJ whole genome shotgun (WGS) entry which is preliminary data.</text>
</comment>
<keyword evidence="2" id="KW-1185">Reference proteome</keyword>
<gene>
    <name evidence="1" type="ORF">M8818_006269</name>
</gene>
<sequence length="183" mass="20277">MRDARRVPRLRRGTLECPGLAPVSVMRVRPELHFRDLPGAVSKALKAVRQRVPKRSHETPRNEGLIGSIRPCRELPRSRRSITGTAVHQAVLLSHYSLSPKAKDLPYYTHGFDASPGILALPYDNRPCIRNCTPSRIIPVSSGALGSARDEAKPLSFLLTLAAARPRSCYSRARRIECGNHAD</sequence>